<proteinExistence type="predicted"/>
<dbReference type="EMBL" id="VJMI01017912">
    <property type="protein sequence ID" value="KAF0712122.1"/>
    <property type="molecule type" value="Genomic_DNA"/>
</dbReference>
<gene>
    <name evidence="3" type="ORF">AaE_012118</name>
</gene>
<accession>A0A6A4ZQU3</accession>
<evidence type="ECO:0000259" key="2">
    <source>
        <dbReference type="PROSITE" id="PS51253"/>
    </source>
</evidence>
<comment type="caution">
    <text evidence="3">The sequence shown here is derived from an EMBL/GenBank/DDBJ whole genome shotgun (WGS) entry which is preliminary data.</text>
</comment>
<evidence type="ECO:0000256" key="1">
    <source>
        <dbReference type="ARBA" id="ARBA00023125"/>
    </source>
</evidence>
<dbReference type="Proteomes" id="UP000469452">
    <property type="component" value="Unassembled WGS sequence"/>
</dbReference>
<evidence type="ECO:0000313" key="3">
    <source>
        <dbReference type="EMBL" id="KAF0712122.1"/>
    </source>
</evidence>
<dbReference type="GO" id="GO:0005634">
    <property type="term" value="C:nucleus"/>
    <property type="evidence" value="ECO:0007669"/>
    <property type="project" value="TreeGrafter"/>
</dbReference>
<organism evidence="3 4">
    <name type="scientific">Aphanomyces astaci</name>
    <name type="common">Crayfish plague agent</name>
    <dbReference type="NCBI Taxonomy" id="112090"/>
    <lineage>
        <taxon>Eukaryota</taxon>
        <taxon>Sar</taxon>
        <taxon>Stramenopiles</taxon>
        <taxon>Oomycota</taxon>
        <taxon>Saprolegniomycetes</taxon>
        <taxon>Saprolegniales</taxon>
        <taxon>Verrucalvaceae</taxon>
        <taxon>Aphanomyces</taxon>
    </lineage>
</organism>
<dbReference type="InterPro" id="IPR006600">
    <property type="entry name" value="HTH_CenpB_DNA-bd_dom"/>
</dbReference>
<evidence type="ECO:0000313" key="4">
    <source>
        <dbReference type="Proteomes" id="UP000469452"/>
    </source>
</evidence>
<reference evidence="3 4" key="1">
    <citation type="submission" date="2019-06" db="EMBL/GenBank/DDBJ databases">
        <title>Genomics analysis of Aphanomyces spp. identifies a new class of oomycete effector associated with host adaptation.</title>
        <authorList>
            <person name="Gaulin E."/>
        </authorList>
    </citation>
    <scope>NUCLEOTIDE SEQUENCE [LARGE SCALE GENOMIC DNA]</scope>
    <source>
        <strain evidence="3 4">E</strain>
    </source>
</reference>
<dbReference type="Pfam" id="PF03221">
    <property type="entry name" value="HTH_Tnp_Tc5"/>
    <property type="match status" value="1"/>
</dbReference>
<dbReference type="GO" id="GO:0003677">
    <property type="term" value="F:DNA binding"/>
    <property type="evidence" value="ECO:0007669"/>
    <property type="project" value="UniProtKB-KW"/>
</dbReference>
<keyword evidence="1" id="KW-0238">DNA-binding</keyword>
<dbReference type="VEuPathDB" id="FungiDB:H257_15977"/>
<name>A0A6A4ZQU3_APHAT</name>
<dbReference type="Gene3D" id="1.10.10.60">
    <property type="entry name" value="Homeodomain-like"/>
    <property type="match status" value="1"/>
</dbReference>
<dbReference type="PANTHER" id="PTHR19303:SF74">
    <property type="entry name" value="POGO TRANSPOSABLE ELEMENT WITH KRAB DOMAIN"/>
    <property type="match status" value="1"/>
</dbReference>
<sequence>MQVTMDKAVHDVLSKVNTASTDVEAYGIPSRTLRKHLAKADPGVIKIPTSFGRAPILPRQYEEDLATWIVGMERDGKPVGYREIVQKANEILDVVHDTTNGTNLTSGWYKRFLQQHPEIVQKANEILDVVHDTTNGTNLTSGWYKRFLQQHPDLKTLKAQTLSKPRNAVDKSAVEAFYWELSQSISLVDMDPSRVFNMDETPTKSSRKVVVQRTSKDVFVEEATASAHVTIVACVSAAGTKIPPLFVLPGDRVSTEACDSLTHSWSRHYDVGEGMDKLVHLP</sequence>
<dbReference type="AlphaFoldDB" id="A0A6A4ZQU3"/>
<dbReference type="PROSITE" id="PS51253">
    <property type="entry name" value="HTH_CENPB"/>
    <property type="match status" value="1"/>
</dbReference>
<protein>
    <recommendedName>
        <fullName evidence="2">HTH CENPB-type domain-containing protein</fullName>
    </recommendedName>
</protein>
<dbReference type="PANTHER" id="PTHR19303">
    <property type="entry name" value="TRANSPOSON"/>
    <property type="match status" value="1"/>
</dbReference>
<dbReference type="InterPro" id="IPR050863">
    <property type="entry name" value="CenT-Element_Derived"/>
</dbReference>
<feature type="domain" description="HTH CENPB-type" evidence="2">
    <location>
        <begin position="49"/>
        <end position="122"/>
    </location>
</feature>